<protein>
    <recommendedName>
        <fullName evidence="5">Prenyltransferase and squalene oxidase repeat protein</fullName>
    </recommendedName>
</protein>
<feature type="chain" id="PRO_5022941501" description="Prenyltransferase and squalene oxidase repeat protein" evidence="2">
    <location>
        <begin position="32"/>
        <end position="807"/>
    </location>
</feature>
<name>A0A5C6FJV3_9PLAN</name>
<feature type="compositionally biased region" description="Low complexity" evidence="1">
    <location>
        <begin position="232"/>
        <end position="245"/>
    </location>
</feature>
<dbReference type="Proteomes" id="UP000316476">
    <property type="component" value="Unassembled WGS sequence"/>
</dbReference>
<feature type="compositionally biased region" description="Basic and acidic residues" evidence="1">
    <location>
        <begin position="315"/>
        <end position="324"/>
    </location>
</feature>
<gene>
    <name evidence="3" type="ORF">V7x_53720</name>
</gene>
<evidence type="ECO:0000256" key="1">
    <source>
        <dbReference type="SAM" id="MobiDB-lite"/>
    </source>
</evidence>
<feature type="compositionally biased region" description="Basic and acidic residues" evidence="1">
    <location>
        <begin position="356"/>
        <end position="381"/>
    </location>
</feature>
<accession>A0A5C6FJV3</accession>
<evidence type="ECO:0008006" key="5">
    <source>
        <dbReference type="Google" id="ProtNLM"/>
    </source>
</evidence>
<comment type="caution">
    <text evidence="3">The sequence shown here is derived from an EMBL/GenBank/DDBJ whole genome shotgun (WGS) entry which is preliminary data.</text>
</comment>
<keyword evidence="2" id="KW-0732">Signal</keyword>
<sequence length="807" mass="87960" precursor="true">MSLRTRRQCAARRTALACLIAMAGGADTARADESGLTLQAPANVQVRIREAHKPWQDEPVETIEPALKLLPPKDQTAESKADEPQAEPASVEKSQPKSVAASSIKLRPLNLAPARPSATVEKLVPAKPVNQREARPGPLSLDAPAAASQPKPINGLPPSLRTESDRGLDSPANDSSSRKPSAPVQRPAPVQRNVQRGVVPNAGVDPDSNWVAREAINRIAPLTDPVARSRQPSAPIATTPAAPSADRFRPMPAVTKPELAKPDLAEPDVANETTVSPQDSTPSADLETQPKLERDTSSDQLRPVPSLGDPSADVQVKETQRDVASETQATTKKPAETADEPVASSSNARGITVRSLKIDRSGRHTESVHPDYQRPSADADQKMAVAPRRVDRRSDDSSESPRIARSTQQKTSPGLTEANVKDLDAHDSKAASPQADQQDKSPSVASAAPSDVDEVPQVELDYTGNPKQDFGLTRTAASMKGRIAGVLKYFYDRPEIADGRSNWGMIHAMLVYGPDTKVRVGKKHYSTIAWVAGNNICRGQRLLVDGPNGIEATNGVGLQGHDGQFLMTLGLSGVPDTYPLYASGKKYTVADLVQREAKSCKPGTELTFIMIGLLHYMSTDATWVSDDGQRWDFERLLAEELSQPIVGQACGGTHRLMGFAHALRKRRAEGLPITGQWRRADKFVQDFMAYTYKLQNRDGSFSTDWFSGREDNGDLDRKIQTTGHMTEWLLTATPDHEIQNPRLLAAVRFLATEIGNEPQREWSIGPKGHALRSLAMFYDRVYREGPAWRHGGVARSNNGSTHRRYRR</sequence>
<feature type="compositionally biased region" description="Polar residues" evidence="1">
    <location>
        <begin position="405"/>
        <end position="414"/>
    </location>
</feature>
<reference evidence="3 4" key="1">
    <citation type="submission" date="2019-02" db="EMBL/GenBank/DDBJ databases">
        <title>Deep-cultivation of Planctomycetes and their phenomic and genomic characterization uncovers novel biology.</title>
        <authorList>
            <person name="Wiegand S."/>
            <person name="Jogler M."/>
            <person name="Boedeker C."/>
            <person name="Pinto D."/>
            <person name="Vollmers J."/>
            <person name="Rivas-Marin E."/>
            <person name="Kohn T."/>
            <person name="Peeters S.H."/>
            <person name="Heuer A."/>
            <person name="Rast P."/>
            <person name="Oberbeckmann S."/>
            <person name="Bunk B."/>
            <person name="Jeske O."/>
            <person name="Meyerdierks A."/>
            <person name="Storesund J.E."/>
            <person name="Kallscheuer N."/>
            <person name="Luecker S."/>
            <person name="Lage O.M."/>
            <person name="Pohl T."/>
            <person name="Merkel B.J."/>
            <person name="Hornburger P."/>
            <person name="Mueller R.-W."/>
            <person name="Bruemmer F."/>
            <person name="Labrenz M."/>
            <person name="Spormann A.M."/>
            <person name="Op Den Camp H."/>
            <person name="Overmann J."/>
            <person name="Amann R."/>
            <person name="Jetten M.S.M."/>
            <person name="Mascher T."/>
            <person name="Medema M.H."/>
            <person name="Devos D.P."/>
            <person name="Kaster A.-K."/>
            <person name="Ovreas L."/>
            <person name="Rohde M."/>
            <person name="Galperin M.Y."/>
            <person name="Jogler C."/>
        </authorList>
    </citation>
    <scope>NUCLEOTIDE SEQUENCE [LARGE SCALE GENOMIC DNA]</scope>
    <source>
        <strain evidence="3 4">V7</strain>
    </source>
</reference>
<organism evidence="3 4">
    <name type="scientific">Crateriforma conspicua</name>
    <dbReference type="NCBI Taxonomy" id="2527996"/>
    <lineage>
        <taxon>Bacteria</taxon>
        <taxon>Pseudomonadati</taxon>
        <taxon>Planctomycetota</taxon>
        <taxon>Planctomycetia</taxon>
        <taxon>Planctomycetales</taxon>
        <taxon>Planctomycetaceae</taxon>
        <taxon>Crateriforma</taxon>
    </lineage>
</organism>
<dbReference type="RefSeq" id="WP_146416396.1">
    <property type="nucleotide sequence ID" value="NZ_SJPZ01000003.1"/>
</dbReference>
<dbReference type="OrthoDB" id="228501at2"/>
<feature type="region of interest" description="Disordered" evidence="1">
    <location>
        <begin position="69"/>
        <end position="102"/>
    </location>
</feature>
<feature type="compositionally biased region" description="Polar residues" evidence="1">
    <location>
        <begin position="271"/>
        <end position="283"/>
    </location>
</feature>
<feature type="compositionally biased region" description="Basic and acidic residues" evidence="1">
    <location>
        <begin position="288"/>
        <end position="297"/>
    </location>
</feature>
<evidence type="ECO:0000313" key="4">
    <source>
        <dbReference type="Proteomes" id="UP000316476"/>
    </source>
</evidence>
<feature type="signal peptide" evidence="2">
    <location>
        <begin position="1"/>
        <end position="31"/>
    </location>
</feature>
<feature type="compositionally biased region" description="Polar residues" evidence="1">
    <location>
        <begin position="92"/>
        <end position="101"/>
    </location>
</feature>
<feature type="compositionally biased region" description="Low complexity" evidence="1">
    <location>
        <begin position="441"/>
        <end position="450"/>
    </location>
</feature>
<feature type="region of interest" description="Disordered" evidence="1">
    <location>
        <begin position="114"/>
        <end position="453"/>
    </location>
</feature>
<feature type="compositionally biased region" description="Basic and acidic residues" evidence="1">
    <location>
        <begin position="419"/>
        <end position="429"/>
    </location>
</feature>
<dbReference type="EMBL" id="SJPZ01000003">
    <property type="protein sequence ID" value="TWU61060.1"/>
    <property type="molecule type" value="Genomic_DNA"/>
</dbReference>
<evidence type="ECO:0000256" key="2">
    <source>
        <dbReference type="SAM" id="SignalP"/>
    </source>
</evidence>
<proteinExistence type="predicted"/>
<dbReference type="AlphaFoldDB" id="A0A5C6FJV3"/>
<evidence type="ECO:0000313" key="3">
    <source>
        <dbReference type="EMBL" id="TWU61060.1"/>
    </source>
</evidence>